<dbReference type="InterPro" id="IPR000182">
    <property type="entry name" value="GNAT_dom"/>
</dbReference>
<accession>A0ABP6KPN3</accession>
<name>A0ABP6KPN3_9ENTE</name>
<dbReference type="SUPFAM" id="SSF55729">
    <property type="entry name" value="Acyl-CoA N-acyltransferases (Nat)"/>
    <property type="match status" value="1"/>
</dbReference>
<comment type="caution">
    <text evidence="2">The sequence shown here is derived from an EMBL/GenBank/DDBJ whole genome shotgun (WGS) entry which is preliminary data.</text>
</comment>
<dbReference type="InterPro" id="IPR016181">
    <property type="entry name" value="Acyl_CoA_acyltransferase"/>
</dbReference>
<dbReference type="Pfam" id="PF00583">
    <property type="entry name" value="Acetyltransf_1"/>
    <property type="match status" value="1"/>
</dbReference>
<evidence type="ECO:0000313" key="3">
    <source>
        <dbReference type="Proteomes" id="UP001501577"/>
    </source>
</evidence>
<keyword evidence="3" id="KW-1185">Reference proteome</keyword>
<reference evidence="3" key="1">
    <citation type="journal article" date="2019" name="Int. J. Syst. Evol. Microbiol.">
        <title>The Global Catalogue of Microorganisms (GCM) 10K type strain sequencing project: providing services to taxonomists for standard genome sequencing and annotation.</title>
        <authorList>
            <consortium name="The Broad Institute Genomics Platform"/>
            <consortium name="The Broad Institute Genome Sequencing Center for Infectious Disease"/>
            <person name="Wu L."/>
            <person name="Ma J."/>
        </authorList>
    </citation>
    <scope>NUCLEOTIDE SEQUENCE [LARGE SCALE GENOMIC DNA]</scope>
    <source>
        <strain evidence="3">JCM 8736</strain>
    </source>
</reference>
<dbReference type="CDD" id="cd04301">
    <property type="entry name" value="NAT_SF"/>
    <property type="match status" value="1"/>
</dbReference>
<dbReference type="Gene3D" id="3.40.630.30">
    <property type="match status" value="1"/>
</dbReference>
<evidence type="ECO:0000313" key="2">
    <source>
        <dbReference type="EMBL" id="GAA3016852.1"/>
    </source>
</evidence>
<gene>
    <name evidence="2" type="ORF">GCM10019998_11320</name>
</gene>
<proteinExistence type="predicted"/>
<protein>
    <submittedName>
        <fullName evidence="2">GNAT family N-acetyltransferase</fullName>
    </submittedName>
</protein>
<dbReference type="PROSITE" id="PS51186">
    <property type="entry name" value="GNAT"/>
    <property type="match status" value="1"/>
</dbReference>
<evidence type="ECO:0000259" key="1">
    <source>
        <dbReference type="PROSITE" id="PS51186"/>
    </source>
</evidence>
<sequence>MYFRQADKEDLVKVTELLAESFLDYPLFCVIEEDQEKRYSLVYELQYINTKLYIAKHQCFVVMDDRKLIGAALLKDLQKDHKDFWSYIYLGFFRLLKKGLMVKAIQYLKLMNGTSVFSQQENAWYLDSFAVSKTAQGLGLGSEILQCVIFSYIKEHGGGKLFLSTNTEWNRKFYQKNGFDEYKETELTLNEHSVKDWSYRKKIPGK</sequence>
<feature type="domain" description="N-acetyltransferase" evidence="1">
    <location>
        <begin position="1"/>
        <end position="204"/>
    </location>
</feature>
<dbReference type="RefSeq" id="WP_068710082.1">
    <property type="nucleotide sequence ID" value="NZ_BAAAXQ010000034.1"/>
</dbReference>
<organism evidence="2 3">
    <name type="scientific">Tetragenococcus solitarius</name>
    <dbReference type="NCBI Taxonomy" id="71453"/>
    <lineage>
        <taxon>Bacteria</taxon>
        <taxon>Bacillati</taxon>
        <taxon>Bacillota</taxon>
        <taxon>Bacilli</taxon>
        <taxon>Lactobacillales</taxon>
        <taxon>Enterococcaceae</taxon>
        <taxon>Tetragenococcus</taxon>
    </lineage>
</organism>
<dbReference type="EMBL" id="BAAAXQ010000034">
    <property type="protein sequence ID" value="GAA3016852.1"/>
    <property type="molecule type" value="Genomic_DNA"/>
</dbReference>
<dbReference type="Proteomes" id="UP001501577">
    <property type="component" value="Unassembled WGS sequence"/>
</dbReference>